<dbReference type="InterPro" id="IPR009010">
    <property type="entry name" value="Asp_de-COase-like_dom_sf"/>
</dbReference>
<evidence type="ECO:0000259" key="13">
    <source>
        <dbReference type="Pfam" id="PF01568"/>
    </source>
</evidence>
<reference evidence="15" key="2">
    <citation type="journal article" date="2016" name="Int. J. Syst. Evol. Microbiol.">
        <title>Complete genome sequence and cell structure of Limnochorda pilosa, a Gram-negative spore-former within the phylum Firmicutes.</title>
        <authorList>
            <person name="Watanabe M."/>
            <person name="Kojima H."/>
            <person name="Fukui M."/>
        </authorList>
    </citation>
    <scope>NUCLEOTIDE SEQUENCE [LARGE SCALE GENOMIC DNA]</scope>
    <source>
        <strain evidence="15">HC45</strain>
    </source>
</reference>
<evidence type="ECO:0000259" key="12">
    <source>
        <dbReference type="Pfam" id="PF00384"/>
    </source>
</evidence>
<dbReference type="InterPro" id="IPR006443">
    <property type="entry name" value="Formate-DH-alph_fdnG"/>
</dbReference>
<dbReference type="InterPro" id="IPR006656">
    <property type="entry name" value="Mopterin_OxRdtase"/>
</dbReference>
<evidence type="ECO:0000256" key="7">
    <source>
        <dbReference type="ARBA" id="ARBA00022764"/>
    </source>
</evidence>
<dbReference type="Gene3D" id="3.40.228.10">
    <property type="entry name" value="Dimethylsulfoxide Reductase, domain 2"/>
    <property type="match status" value="2"/>
</dbReference>
<dbReference type="GO" id="GO:0009061">
    <property type="term" value="P:anaerobic respiration"/>
    <property type="evidence" value="ECO:0007669"/>
    <property type="project" value="TreeGrafter"/>
</dbReference>
<dbReference type="NCBIfam" id="TIGR01553">
    <property type="entry name" value="formate-DH-alph"/>
    <property type="match status" value="1"/>
</dbReference>
<feature type="domain" description="Molybdopterin dinucleotide-binding" evidence="13">
    <location>
        <begin position="663"/>
        <end position="778"/>
    </location>
</feature>
<dbReference type="Pfam" id="PF01568">
    <property type="entry name" value="Molydop_binding"/>
    <property type="match status" value="1"/>
</dbReference>
<evidence type="ECO:0000256" key="3">
    <source>
        <dbReference type="ARBA" id="ARBA00010312"/>
    </source>
</evidence>
<evidence type="ECO:0000256" key="9">
    <source>
        <dbReference type="ARBA" id="ARBA00023002"/>
    </source>
</evidence>
<evidence type="ECO:0000313" key="14">
    <source>
        <dbReference type="EMBL" id="BAS27656.1"/>
    </source>
</evidence>
<dbReference type="FunFam" id="3.40.228.10:FF:000009">
    <property type="entry name" value="Formate dehydrogenase, alpha subunit, selenocysteine-containing"/>
    <property type="match status" value="1"/>
</dbReference>
<evidence type="ECO:0000256" key="6">
    <source>
        <dbReference type="ARBA" id="ARBA00022729"/>
    </source>
</evidence>
<evidence type="ECO:0000256" key="4">
    <source>
        <dbReference type="ARBA" id="ARBA00022485"/>
    </source>
</evidence>
<protein>
    <submittedName>
        <fullName evidence="14">Formate dehydrogenase</fullName>
    </submittedName>
</protein>
<dbReference type="GO" id="GO:0042597">
    <property type="term" value="C:periplasmic space"/>
    <property type="evidence" value="ECO:0007669"/>
    <property type="project" value="UniProtKB-SubCell"/>
</dbReference>
<evidence type="ECO:0000256" key="10">
    <source>
        <dbReference type="ARBA" id="ARBA00023004"/>
    </source>
</evidence>
<keyword evidence="8" id="KW-0712">Selenocysteine</keyword>
<dbReference type="GO" id="GO:0047111">
    <property type="term" value="F:formate dehydrogenase (cytochrome-c-553) activity"/>
    <property type="evidence" value="ECO:0007669"/>
    <property type="project" value="InterPro"/>
</dbReference>
<keyword evidence="9" id="KW-0560">Oxidoreductase</keyword>
<dbReference type="CDD" id="cd02792">
    <property type="entry name" value="MopB_CT_Formate-Dh-Na-like"/>
    <property type="match status" value="1"/>
</dbReference>
<keyword evidence="4" id="KW-0004">4Fe-4S</keyword>
<dbReference type="Pfam" id="PF00384">
    <property type="entry name" value="Molybdopterin"/>
    <property type="match status" value="1"/>
</dbReference>
<keyword evidence="7" id="KW-0574">Periplasm</keyword>
<organism evidence="14 15">
    <name type="scientific">Limnochorda pilosa</name>
    <dbReference type="NCBI Taxonomy" id="1555112"/>
    <lineage>
        <taxon>Bacteria</taxon>
        <taxon>Bacillati</taxon>
        <taxon>Bacillota</taxon>
        <taxon>Limnochordia</taxon>
        <taxon>Limnochordales</taxon>
        <taxon>Limnochordaceae</taxon>
        <taxon>Limnochorda</taxon>
    </lineage>
</organism>
<dbReference type="AlphaFoldDB" id="A0A0K2SKM8"/>
<evidence type="ECO:0000256" key="8">
    <source>
        <dbReference type="ARBA" id="ARBA00022933"/>
    </source>
</evidence>
<evidence type="ECO:0000313" key="15">
    <source>
        <dbReference type="Proteomes" id="UP000065807"/>
    </source>
</evidence>
<dbReference type="KEGG" id="lpil:LIP_1812"/>
<comment type="subcellular location">
    <subcellularLocation>
        <location evidence="2">Periplasm</location>
    </subcellularLocation>
</comment>
<dbReference type="InterPro" id="IPR006657">
    <property type="entry name" value="MoPterin_dinucl-bd_dom"/>
</dbReference>
<keyword evidence="15" id="KW-1185">Reference proteome</keyword>
<sequence length="785" mass="87367">MTNHWRDIKNADVILVMGANPAENHPCGFKWAVEAQQGGAKLVVVDPRFNRTAAVADLYAPIRAGSDIAFLGGLINHTLQNNLHHQEYVRLHTNASFLVQEGFSFTDGLFSGFDDATATYDKASWRYETDEQGFARRDPTLQDPRSVFQILKAHYARYTPEVVADICGCSREEFLKVADVVCSTGRADRVGTIMYAVGWTQHTYGAQIIRTAAILQLLLGNIGRPGGGINALRGHANVQGATDHAVVANSLPGYLKMPTASQTSLEAHLAASTPKPLAPNAVNYWSNYPKFFVSQLKTWWGQAATPENDFAYAYLPKMDEGTNTTYLGMFDRMYEGKMEGLLCFGFNPVLAGPNTAKLIQALGRLKWLVVVDPFDNETASFWQAPGVNAADIQTEVFVLPSTHWIDRSGSFTNSGRLAQWKHQAMPIHPGIRSDTWILANLMLKLKELYRKEGGAFPDPIVDLTFDYLRPEDPSLEELAREINGYDLTTGRLLDSFAQMRDDGTTTSGNWLYCGSWTEAGNMMARRGQSDPTGMGFFHEWAWNWPLNRRVLYNRASADAGGRPWDPRRPGIVWNGSRWVGDVPDFGPTSPPSQGLGAFIMTEEGVGRLYSPGLADGPLSEHYEPFESPTENLLHPNVKTNPVTPVFKSDLDRWGNLDEYPIVCTTYRLTEHEHFVTAWVPYLVEAMPDFFVEIPEGLAQEKGIVNGGRVRVRSIRGEVEGVAMVTKRLRPLNLKGRRVWQVGMPLHWGFRGLMKGPMANSLTPFVGDPNTQCPEFKGFLVNVEKA</sequence>
<dbReference type="PANTHER" id="PTHR43598:SF1">
    <property type="entry name" value="FORMATE DEHYDROGENASE-O MAJOR SUBUNIT"/>
    <property type="match status" value="1"/>
</dbReference>
<dbReference type="Gene3D" id="2.40.40.20">
    <property type="match status" value="1"/>
</dbReference>
<comment type="cofactor">
    <cofactor evidence="1">
        <name>[4Fe-4S] cluster</name>
        <dbReference type="ChEBI" id="CHEBI:49883"/>
    </cofactor>
</comment>
<dbReference type="GO" id="GO:0030151">
    <property type="term" value="F:molybdenum ion binding"/>
    <property type="evidence" value="ECO:0007669"/>
    <property type="project" value="TreeGrafter"/>
</dbReference>
<comment type="similarity">
    <text evidence="3">Belongs to the prokaryotic molybdopterin-containing oxidoreductase family.</text>
</comment>
<dbReference type="SUPFAM" id="SSF50692">
    <property type="entry name" value="ADC-like"/>
    <property type="match status" value="1"/>
</dbReference>
<dbReference type="Gene3D" id="3.40.50.740">
    <property type="match status" value="1"/>
</dbReference>
<evidence type="ECO:0000256" key="5">
    <source>
        <dbReference type="ARBA" id="ARBA00022723"/>
    </source>
</evidence>
<accession>A0A0K2SKM8</accession>
<dbReference type="PATRIC" id="fig|1555112.3.peg.1844"/>
<dbReference type="GO" id="GO:0043546">
    <property type="term" value="F:molybdopterin cofactor binding"/>
    <property type="evidence" value="ECO:0007669"/>
    <property type="project" value="InterPro"/>
</dbReference>
<evidence type="ECO:0000256" key="11">
    <source>
        <dbReference type="ARBA" id="ARBA00023014"/>
    </source>
</evidence>
<dbReference type="GO" id="GO:0009055">
    <property type="term" value="F:electron transfer activity"/>
    <property type="evidence" value="ECO:0007669"/>
    <property type="project" value="InterPro"/>
</dbReference>
<evidence type="ECO:0000256" key="2">
    <source>
        <dbReference type="ARBA" id="ARBA00004418"/>
    </source>
</evidence>
<dbReference type="EMBL" id="AP014924">
    <property type="protein sequence ID" value="BAS27656.1"/>
    <property type="molecule type" value="Genomic_DNA"/>
</dbReference>
<feature type="domain" description="Molybdopterin oxidoreductase" evidence="12">
    <location>
        <begin position="2"/>
        <end position="442"/>
    </location>
</feature>
<keyword evidence="11" id="KW-0411">Iron-sulfur</keyword>
<keyword evidence="5" id="KW-0479">Metal-binding</keyword>
<dbReference type="Proteomes" id="UP000065807">
    <property type="component" value="Chromosome"/>
</dbReference>
<proteinExistence type="inferred from homology"/>
<reference evidence="15" key="1">
    <citation type="submission" date="2015-07" db="EMBL/GenBank/DDBJ databases">
        <title>Complete genome sequence and phylogenetic analysis of Limnochorda pilosa.</title>
        <authorList>
            <person name="Watanabe M."/>
            <person name="Kojima H."/>
            <person name="Fukui M."/>
        </authorList>
    </citation>
    <scope>NUCLEOTIDE SEQUENCE [LARGE SCALE GENOMIC DNA]</scope>
    <source>
        <strain evidence="15">HC45</strain>
    </source>
</reference>
<keyword evidence="10" id="KW-0408">Iron</keyword>
<dbReference type="PANTHER" id="PTHR43598">
    <property type="entry name" value="TUNGSTEN-CONTAINING FORMYLMETHANOFURAN DEHYDROGENASE 2 SUBUNIT B"/>
    <property type="match status" value="1"/>
</dbReference>
<dbReference type="STRING" id="1555112.LIP_1812"/>
<name>A0A0K2SKM8_LIMPI</name>
<dbReference type="GO" id="GO:0051539">
    <property type="term" value="F:4 iron, 4 sulfur cluster binding"/>
    <property type="evidence" value="ECO:0007669"/>
    <property type="project" value="UniProtKB-KW"/>
</dbReference>
<evidence type="ECO:0000256" key="1">
    <source>
        <dbReference type="ARBA" id="ARBA00001966"/>
    </source>
</evidence>
<dbReference type="SUPFAM" id="SSF53706">
    <property type="entry name" value="Formate dehydrogenase/DMSO reductase, domains 1-3"/>
    <property type="match status" value="1"/>
</dbReference>
<dbReference type="GO" id="GO:0008863">
    <property type="term" value="F:formate dehydrogenase (NAD+) activity"/>
    <property type="evidence" value="ECO:0007669"/>
    <property type="project" value="InterPro"/>
</dbReference>
<gene>
    <name evidence="14" type="ORF">LIP_1812</name>
</gene>
<keyword evidence="6" id="KW-0732">Signal</keyword>